<dbReference type="InterPro" id="IPR029063">
    <property type="entry name" value="SAM-dependent_MTases_sf"/>
</dbReference>
<proteinExistence type="inferred from homology"/>
<evidence type="ECO:0000313" key="8">
    <source>
        <dbReference type="Proteomes" id="UP000788993"/>
    </source>
</evidence>
<sequence>MDKKTNEVLKFLIDWNYLLIEPPVEGSIAEIYFCFIASCQVKGKDKVSWLQFVKCLQKLNEICIHNAFTCMPANALSLTYEDPFKCFSKITYIDRLALNLIYKQVKLSSNPPIEPPKTPPPPLSRLRLAAQREVPRDKEERLDLLMELVDRPPVKSKRAASDLYAGLSPLDIEDIYTTTSRSKRLEQLSLLLSAPAGSHILAKERAKLRTPIKPFFDCCDDPRHAQLLIPLTSFDRATNYCKLNLAKLNDRLKNETGSSDTYTELARCVNQKIHFIPIIQSQTDTKLGDCSYLDTCHKMSSCRYVHYGQLMPQDDSASKKTAQHNKNINKAMQISDFTRGEAISPATRPELPAQWINCDVTKLDFSILGDDFALIIADPSWTIHMNLNYSSLTDSDLLQIRMDKLQKEGLFLLWVTGRTIETGRDFLKKWGYQVVNQITWVKTNQLVRTISTGRTGHWLNHSKEHLLVGLKGNPKWINKCIDPQILISSTRETSRKPDEIYGMVERMVGPGTRKLEIFGRQHNTRPGWLTIGNQLNGTHLVEKEIAERYYSASATEA</sequence>
<protein>
    <recommendedName>
        <fullName evidence="1">mRNA m(6)A methyltransferase</fullName>
        <ecNumber evidence="1">2.1.1.348</ecNumber>
    </recommendedName>
</protein>
<evidence type="ECO:0000256" key="1">
    <source>
        <dbReference type="ARBA" id="ARBA00012160"/>
    </source>
</evidence>
<dbReference type="GO" id="GO:0001734">
    <property type="term" value="F:mRNA m(6)A methyltransferase activity"/>
    <property type="evidence" value="ECO:0007669"/>
    <property type="project" value="UniProtKB-EC"/>
</dbReference>
<dbReference type="Proteomes" id="UP000788993">
    <property type="component" value="Unassembled WGS sequence"/>
</dbReference>
<reference evidence="7" key="2">
    <citation type="submission" date="2021-01" db="EMBL/GenBank/DDBJ databases">
        <authorList>
            <person name="Schikora-Tamarit M.A."/>
        </authorList>
    </citation>
    <scope>NUCLEOTIDE SEQUENCE</scope>
    <source>
        <strain evidence="7">NCAIM Y.01608</strain>
    </source>
</reference>
<dbReference type="EMBL" id="JAEUBD010001571">
    <property type="protein sequence ID" value="KAH3659005.1"/>
    <property type="molecule type" value="Genomic_DNA"/>
</dbReference>
<keyword evidence="2" id="KW-0489">Methyltransferase</keyword>
<dbReference type="GO" id="GO:0036396">
    <property type="term" value="C:RNA N6-methyladenosine methyltransferase complex"/>
    <property type="evidence" value="ECO:0007669"/>
    <property type="project" value="TreeGrafter"/>
</dbReference>
<keyword evidence="3" id="KW-0808">Transferase</keyword>
<evidence type="ECO:0000256" key="2">
    <source>
        <dbReference type="ARBA" id="ARBA00022603"/>
    </source>
</evidence>
<dbReference type="EC" id="2.1.1.348" evidence="1"/>
<accession>A0A9P8NSY6</accession>
<comment type="catalytic activity">
    <reaction evidence="5">
        <text>an adenosine in mRNA + S-adenosyl-L-methionine = an N(6)-methyladenosine in mRNA + S-adenosyl-L-homocysteine + H(+)</text>
        <dbReference type="Rhea" id="RHEA:55584"/>
        <dbReference type="Rhea" id="RHEA-COMP:12414"/>
        <dbReference type="Rhea" id="RHEA-COMP:12417"/>
        <dbReference type="ChEBI" id="CHEBI:15378"/>
        <dbReference type="ChEBI" id="CHEBI:57856"/>
        <dbReference type="ChEBI" id="CHEBI:59789"/>
        <dbReference type="ChEBI" id="CHEBI:74411"/>
        <dbReference type="ChEBI" id="CHEBI:74449"/>
        <dbReference type="EC" id="2.1.1.348"/>
    </reaction>
</comment>
<gene>
    <name evidence="7" type="ORF">OGATHE_006731</name>
</gene>
<evidence type="ECO:0000256" key="6">
    <source>
        <dbReference type="PROSITE-ProRule" id="PRU00489"/>
    </source>
</evidence>
<evidence type="ECO:0000256" key="3">
    <source>
        <dbReference type="ARBA" id="ARBA00022679"/>
    </source>
</evidence>
<keyword evidence="8" id="KW-1185">Reference proteome</keyword>
<comment type="caution">
    <text evidence="7">The sequence shown here is derived from an EMBL/GenBank/DDBJ whole genome shotgun (WGS) entry which is preliminary data.</text>
</comment>
<dbReference type="PANTHER" id="PTHR12829">
    <property type="entry name" value="N6-ADENOSINE-METHYLTRANSFERASE"/>
    <property type="match status" value="1"/>
</dbReference>
<evidence type="ECO:0000256" key="5">
    <source>
        <dbReference type="ARBA" id="ARBA00048957"/>
    </source>
</evidence>
<dbReference type="PANTHER" id="PTHR12829:SF7">
    <property type="entry name" value="N6-ADENOSINE-METHYLTRANSFERASE CATALYTIC SUBUNIT"/>
    <property type="match status" value="1"/>
</dbReference>
<dbReference type="PROSITE" id="PS51143">
    <property type="entry name" value="MT_A70"/>
    <property type="match status" value="1"/>
</dbReference>
<evidence type="ECO:0000256" key="4">
    <source>
        <dbReference type="ARBA" id="ARBA00022691"/>
    </source>
</evidence>
<dbReference type="InterPro" id="IPR007757">
    <property type="entry name" value="MT-A70-like"/>
</dbReference>
<evidence type="ECO:0000313" key="7">
    <source>
        <dbReference type="EMBL" id="KAH3659005.1"/>
    </source>
</evidence>
<dbReference type="AlphaFoldDB" id="A0A9P8NSY6"/>
<comment type="similarity">
    <text evidence="6">Belongs to the MT-A70-like family.</text>
</comment>
<dbReference type="GO" id="GO:0032259">
    <property type="term" value="P:methylation"/>
    <property type="evidence" value="ECO:0007669"/>
    <property type="project" value="UniProtKB-KW"/>
</dbReference>
<keyword evidence="4" id="KW-0949">S-adenosyl-L-methionine</keyword>
<dbReference type="Pfam" id="PF05063">
    <property type="entry name" value="MT-A70"/>
    <property type="match status" value="1"/>
</dbReference>
<name>A0A9P8NSY6_9ASCO</name>
<organism evidence="7 8">
    <name type="scientific">Ogataea polymorpha</name>
    <dbReference type="NCBI Taxonomy" id="460523"/>
    <lineage>
        <taxon>Eukaryota</taxon>
        <taxon>Fungi</taxon>
        <taxon>Dikarya</taxon>
        <taxon>Ascomycota</taxon>
        <taxon>Saccharomycotina</taxon>
        <taxon>Pichiomycetes</taxon>
        <taxon>Pichiales</taxon>
        <taxon>Pichiaceae</taxon>
        <taxon>Ogataea</taxon>
    </lineage>
</organism>
<dbReference type="SUPFAM" id="SSF53335">
    <property type="entry name" value="S-adenosyl-L-methionine-dependent methyltransferases"/>
    <property type="match status" value="1"/>
</dbReference>
<dbReference type="GO" id="GO:0005634">
    <property type="term" value="C:nucleus"/>
    <property type="evidence" value="ECO:0007669"/>
    <property type="project" value="TreeGrafter"/>
</dbReference>
<reference evidence="7" key="1">
    <citation type="journal article" date="2021" name="Open Biol.">
        <title>Shared evolutionary footprints suggest mitochondrial oxidative damage underlies multiple complex I losses in fungi.</title>
        <authorList>
            <person name="Schikora-Tamarit M.A."/>
            <person name="Marcet-Houben M."/>
            <person name="Nosek J."/>
            <person name="Gabaldon T."/>
        </authorList>
    </citation>
    <scope>NUCLEOTIDE SEQUENCE</scope>
    <source>
        <strain evidence="7">NCAIM Y.01608</strain>
    </source>
</reference>